<comment type="caution">
    <text evidence="1">The sequence shown here is derived from an EMBL/GenBank/DDBJ whole genome shotgun (WGS) entry which is preliminary data.</text>
</comment>
<evidence type="ECO:0000313" key="1">
    <source>
        <dbReference type="EMBL" id="OGL77226.1"/>
    </source>
</evidence>
<sequence length="68" mass="6659">METKAPKLSCPPVFGPLVMSVKKKRGPLLAAAGSGSGSGTGAGAAGAAPARFLSSLMLALPYVSADEL</sequence>
<evidence type="ECO:0000313" key="2">
    <source>
        <dbReference type="Proteomes" id="UP000176598"/>
    </source>
</evidence>
<reference evidence="1 2" key="1">
    <citation type="journal article" date="2016" name="Nat. Commun.">
        <title>Thousands of microbial genomes shed light on interconnected biogeochemical processes in an aquifer system.</title>
        <authorList>
            <person name="Anantharaman K."/>
            <person name="Brown C.T."/>
            <person name="Hug L.A."/>
            <person name="Sharon I."/>
            <person name="Castelle C.J."/>
            <person name="Probst A.J."/>
            <person name="Thomas B.C."/>
            <person name="Singh A."/>
            <person name="Wilkins M.J."/>
            <person name="Karaoz U."/>
            <person name="Brodie E.L."/>
            <person name="Williams K.H."/>
            <person name="Hubbard S.S."/>
            <person name="Banfield J.F."/>
        </authorList>
    </citation>
    <scope>NUCLEOTIDE SEQUENCE [LARGE SCALE GENOMIC DNA]</scope>
</reference>
<organism evidence="1 2">
    <name type="scientific">Candidatus Uhrbacteria bacterium RIFCSPHIGHO2_12_FULL_57_11</name>
    <dbReference type="NCBI Taxonomy" id="1802398"/>
    <lineage>
        <taxon>Bacteria</taxon>
        <taxon>Candidatus Uhriibacteriota</taxon>
    </lineage>
</organism>
<name>A0A1F7UG16_9BACT</name>
<dbReference type="AlphaFoldDB" id="A0A1F7UG16"/>
<protein>
    <submittedName>
        <fullName evidence="1">Uncharacterized protein</fullName>
    </submittedName>
</protein>
<dbReference type="Proteomes" id="UP000176598">
    <property type="component" value="Unassembled WGS sequence"/>
</dbReference>
<proteinExistence type="predicted"/>
<gene>
    <name evidence="1" type="ORF">A3F28_03250</name>
</gene>
<accession>A0A1F7UG16</accession>
<dbReference type="EMBL" id="MGEG01000067">
    <property type="protein sequence ID" value="OGL77226.1"/>
    <property type="molecule type" value="Genomic_DNA"/>
</dbReference>